<comment type="subcellular location">
    <subcellularLocation>
        <location evidence="1">Cell outer membrane</location>
    </subcellularLocation>
</comment>
<feature type="chain" id="PRO_5046677675" evidence="8">
    <location>
        <begin position="27"/>
        <end position="458"/>
    </location>
</feature>
<dbReference type="Proteomes" id="UP001621714">
    <property type="component" value="Unassembled WGS sequence"/>
</dbReference>
<feature type="signal peptide" evidence="8">
    <location>
        <begin position="1"/>
        <end position="26"/>
    </location>
</feature>
<dbReference type="EMBL" id="JBANFI010000002">
    <property type="protein sequence ID" value="MFK7160102.1"/>
    <property type="molecule type" value="Genomic_DNA"/>
</dbReference>
<keyword evidence="4" id="KW-1134">Transmembrane beta strand</keyword>
<keyword evidence="7" id="KW-0998">Cell outer membrane</keyword>
<evidence type="ECO:0000256" key="6">
    <source>
        <dbReference type="ARBA" id="ARBA00023136"/>
    </source>
</evidence>
<keyword evidence="8" id="KW-0732">Signal</keyword>
<organism evidence="9 10">
    <name type="scientific">Marinospirillum alkalitolerans</name>
    <dbReference type="NCBI Taxonomy" id="3123374"/>
    <lineage>
        <taxon>Bacteria</taxon>
        <taxon>Pseudomonadati</taxon>
        <taxon>Pseudomonadota</taxon>
        <taxon>Gammaproteobacteria</taxon>
        <taxon>Oceanospirillales</taxon>
        <taxon>Oceanospirillaceae</taxon>
        <taxon>Marinospirillum</taxon>
    </lineage>
</organism>
<accession>A0ABW8PUY5</accession>
<dbReference type="Pfam" id="PF02321">
    <property type="entry name" value="OEP"/>
    <property type="match status" value="2"/>
</dbReference>
<comment type="similarity">
    <text evidence="2">Belongs to the outer membrane factor (OMF) (TC 1.B.17) family.</text>
</comment>
<keyword evidence="5" id="KW-0812">Transmembrane</keyword>
<evidence type="ECO:0000313" key="9">
    <source>
        <dbReference type="EMBL" id="MFK7160102.1"/>
    </source>
</evidence>
<dbReference type="SUPFAM" id="SSF56954">
    <property type="entry name" value="Outer membrane efflux proteins (OEP)"/>
    <property type="match status" value="1"/>
</dbReference>
<dbReference type="InterPro" id="IPR051906">
    <property type="entry name" value="TolC-like"/>
</dbReference>
<sequence length="458" mass="52301">MRKITILSTSCALICGVALMVSPVQAETYSAESGFSSAYEAAFRHDPELRAAYLNYRAEVEEAPLAFGRLLPNISLNAGYSYEDSENFFTQNPTNTDDPRADGKIHEHHWGVNLDQPLFNIGAWRSYQAAQQGVAASSLRYSQAERELIVRVTDAYLRLLFAARQEFLYQKQLETIELQIDQAQRQQDLGIGDRITLLEIRAQQDLVRADLLEARSRYADARTLLENMTGQMLDVPSEWQRAEHQPLPNARLLSEEEWMSRALGNLSYQEAQARVRQAQRMRDARRADHYPTVNLNLNYTDRESDDDYRTRESYRVGIDLNLPLFQGGRSQAGLRQADSRMQAEMARSDQSLAQASQQVRLNYNRVTSLSQRLAALRQSELSTRSFLEAAIRGQELNLRSKIDVLDARSQLLNVQLRYAEALQNYLEADMQLHHAVGDLTPARLRYYDELFSRLVDAG</sequence>
<protein>
    <submittedName>
        <fullName evidence="9">TolC family protein</fullName>
    </submittedName>
</protein>
<keyword evidence="6" id="KW-0472">Membrane</keyword>
<evidence type="ECO:0000256" key="3">
    <source>
        <dbReference type="ARBA" id="ARBA00022448"/>
    </source>
</evidence>
<evidence type="ECO:0000256" key="2">
    <source>
        <dbReference type="ARBA" id="ARBA00007613"/>
    </source>
</evidence>
<dbReference type="Gene3D" id="1.20.1600.10">
    <property type="entry name" value="Outer membrane efflux proteins (OEP)"/>
    <property type="match status" value="1"/>
</dbReference>
<name>A0ABW8PUY5_9GAMM</name>
<evidence type="ECO:0000256" key="1">
    <source>
        <dbReference type="ARBA" id="ARBA00004442"/>
    </source>
</evidence>
<dbReference type="PANTHER" id="PTHR30026">
    <property type="entry name" value="OUTER MEMBRANE PROTEIN TOLC"/>
    <property type="match status" value="1"/>
</dbReference>
<evidence type="ECO:0000256" key="5">
    <source>
        <dbReference type="ARBA" id="ARBA00022692"/>
    </source>
</evidence>
<dbReference type="InterPro" id="IPR003423">
    <property type="entry name" value="OMP_efflux"/>
</dbReference>
<comment type="caution">
    <text evidence="9">The sequence shown here is derived from an EMBL/GenBank/DDBJ whole genome shotgun (WGS) entry which is preliminary data.</text>
</comment>
<dbReference type="RefSeq" id="WP_405337259.1">
    <property type="nucleotide sequence ID" value="NZ_JBANFI010000002.1"/>
</dbReference>
<reference evidence="9 10" key="1">
    <citation type="submission" date="2024-02" db="EMBL/GenBank/DDBJ databases">
        <title>Marinospirillum sp. MEB 164 isolated from Lonar lake sediment.</title>
        <authorList>
            <person name="Joshi A."/>
            <person name="Thite S."/>
        </authorList>
    </citation>
    <scope>NUCLEOTIDE SEQUENCE [LARGE SCALE GENOMIC DNA]</scope>
    <source>
        <strain evidence="9 10">MEB164</strain>
    </source>
</reference>
<evidence type="ECO:0000256" key="8">
    <source>
        <dbReference type="SAM" id="SignalP"/>
    </source>
</evidence>
<evidence type="ECO:0000256" key="4">
    <source>
        <dbReference type="ARBA" id="ARBA00022452"/>
    </source>
</evidence>
<evidence type="ECO:0000256" key="7">
    <source>
        <dbReference type="ARBA" id="ARBA00023237"/>
    </source>
</evidence>
<evidence type="ECO:0000313" key="10">
    <source>
        <dbReference type="Proteomes" id="UP001621714"/>
    </source>
</evidence>
<keyword evidence="3" id="KW-0813">Transport</keyword>
<gene>
    <name evidence="9" type="ORF">V6U78_03515</name>
</gene>
<dbReference type="PANTHER" id="PTHR30026:SF20">
    <property type="entry name" value="OUTER MEMBRANE PROTEIN TOLC"/>
    <property type="match status" value="1"/>
</dbReference>
<proteinExistence type="inferred from homology"/>
<keyword evidence="10" id="KW-1185">Reference proteome</keyword>